<dbReference type="AlphaFoldDB" id="H0EHB8"/>
<proteinExistence type="predicted"/>
<evidence type="ECO:0000313" key="2">
    <source>
        <dbReference type="Proteomes" id="UP000005446"/>
    </source>
</evidence>
<dbReference type="HOGENOM" id="CLU_2671292_0_0_1"/>
<keyword evidence="2" id="KW-1185">Reference proteome</keyword>
<comment type="caution">
    <text evidence="1">The sequence shown here is derived from an EMBL/GenBank/DDBJ whole genome shotgun (WGS) entry which is preliminary data.</text>
</comment>
<gene>
    <name evidence="1" type="ORF">M7I_1895</name>
</gene>
<sequence>MSHETVGLNHYYRGKVLLKALLAHSRYFNSFGDLLNFVAWVDVDTSASRSNVFLVRCEFNIYFSEKMLRESFRDG</sequence>
<protein>
    <submittedName>
        <fullName evidence="1">Uncharacterized protein</fullName>
    </submittedName>
</protein>
<dbReference type="EMBL" id="AGUE01000040">
    <property type="protein sequence ID" value="EHL01947.1"/>
    <property type="molecule type" value="Genomic_DNA"/>
</dbReference>
<dbReference type="InParanoid" id="H0EHB8"/>
<name>H0EHB8_GLAL7</name>
<accession>H0EHB8</accession>
<reference evidence="1 2" key="1">
    <citation type="journal article" date="2012" name="Eukaryot. Cell">
        <title>Genome sequence of the fungus Glarea lozoyensis: the first genome sequence of a species from the Helotiaceae family.</title>
        <authorList>
            <person name="Youssar L."/>
            <person name="Gruening B.A."/>
            <person name="Erxleben A."/>
            <person name="Guenther S."/>
            <person name="Huettel W."/>
        </authorList>
    </citation>
    <scope>NUCLEOTIDE SEQUENCE [LARGE SCALE GENOMIC DNA]</scope>
    <source>
        <strain evidence="2">ATCC 74030 / MF5533</strain>
    </source>
</reference>
<organism evidence="1 2">
    <name type="scientific">Glarea lozoyensis (strain ATCC 74030 / MF5533)</name>
    <dbReference type="NCBI Taxonomy" id="1104152"/>
    <lineage>
        <taxon>Eukaryota</taxon>
        <taxon>Fungi</taxon>
        <taxon>Dikarya</taxon>
        <taxon>Ascomycota</taxon>
        <taxon>Pezizomycotina</taxon>
        <taxon>Leotiomycetes</taxon>
        <taxon>Helotiales</taxon>
        <taxon>Helotiaceae</taxon>
        <taxon>Glarea</taxon>
    </lineage>
</organism>
<evidence type="ECO:0000313" key="1">
    <source>
        <dbReference type="EMBL" id="EHL01947.1"/>
    </source>
</evidence>
<dbReference type="Proteomes" id="UP000005446">
    <property type="component" value="Unassembled WGS sequence"/>
</dbReference>